<reference evidence="2 3" key="1">
    <citation type="submission" date="2024-08" db="EMBL/GenBank/DDBJ databases">
        <title>Gnathostoma spinigerum genome.</title>
        <authorList>
            <person name="Gonzalez-Bertolin B."/>
            <person name="Monzon S."/>
            <person name="Zaballos A."/>
            <person name="Jimenez P."/>
            <person name="Dekumyoy P."/>
            <person name="Varona S."/>
            <person name="Cuesta I."/>
            <person name="Sumanam S."/>
            <person name="Adisakwattana P."/>
            <person name="Gasser R.B."/>
            <person name="Hernandez-Gonzalez A."/>
            <person name="Young N.D."/>
            <person name="Perteguer M.J."/>
        </authorList>
    </citation>
    <scope>NUCLEOTIDE SEQUENCE [LARGE SCALE GENOMIC DNA]</scope>
    <source>
        <strain evidence="2">AL3</strain>
        <tissue evidence="2">Liver</tissue>
    </source>
</reference>
<name>A0ABD6EYL1_9BILA</name>
<dbReference type="Proteomes" id="UP001608902">
    <property type="component" value="Unassembled WGS sequence"/>
</dbReference>
<protein>
    <submittedName>
        <fullName evidence="2">Uncharacterized protein</fullName>
    </submittedName>
</protein>
<evidence type="ECO:0000313" key="2">
    <source>
        <dbReference type="EMBL" id="MFH4985011.1"/>
    </source>
</evidence>
<comment type="caution">
    <text evidence="2">The sequence shown here is derived from an EMBL/GenBank/DDBJ whole genome shotgun (WGS) entry which is preliminary data.</text>
</comment>
<sequence>MPPLLQTSDADRCSSDERRSVAPPIPPRSTIANGFKINPVGTSNACCYDFGFCSSQGQNYFDSTQQYFNRPCGNAPYSGDYASLATESFRCEFYVSFASF</sequence>
<evidence type="ECO:0000313" key="3">
    <source>
        <dbReference type="Proteomes" id="UP001608902"/>
    </source>
</evidence>
<dbReference type="AlphaFoldDB" id="A0ABD6EYL1"/>
<proteinExistence type="predicted"/>
<organism evidence="2 3">
    <name type="scientific">Gnathostoma spinigerum</name>
    <dbReference type="NCBI Taxonomy" id="75299"/>
    <lineage>
        <taxon>Eukaryota</taxon>
        <taxon>Metazoa</taxon>
        <taxon>Ecdysozoa</taxon>
        <taxon>Nematoda</taxon>
        <taxon>Chromadorea</taxon>
        <taxon>Rhabditida</taxon>
        <taxon>Spirurina</taxon>
        <taxon>Gnathostomatomorpha</taxon>
        <taxon>Gnathostomatoidea</taxon>
        <taxon>Gnathostomatidae</taxon>
        <taxon>Gnathostoma</taxon>
    </lineage>
</organism>
<dbReference type="EMBL" id="JBGFUD010026003">
    <property type="protein sequence ID" value="MFH4985011.1"/>
    <property type="molecule type" value="Genomic_DNA"/>
</dbReference>
<feature type="region of interest" description="Disordered" evidence="1">
    <location>
        <begin position="1"/>
        <end position="27"/>
    </location>
</feature>
<gene>
    <name evidence="2" type="ORF">AB6A40_011720</name>
</gene>
<evidence type="ECO:0000256" key="1">
    <source>
        <dbReference type="SAM" id="MobiDB-lite"/>
    </source>
</evidence>
<feature type="compositionally biased region" description="Basic and acidic residues" evidence="1">
    <location>
        <begin position="9"/>
        <end position="20"/>
    </location>
</feature>
<keyword evidence="3" id="KW-1185">Reference proteome</keyword>
<accession>A0ABD6EYL1</accession>